<dbReference type="Pfam" id="PF04548">
    <property type="entry name" value="AIG1"/>
    <property type="match status" value="1"/>
</dbReference>
<name>A0A8C5F7H5_GADMO</name>
<reference evidence="5" key="2">
    <citation type="submission" date="2025-09" db="UniProtKB">
        <authorList>
            <consortium name="Ensembl"/>
        </authorList>
    </citation>
    <scope>IDENTIFICATION</scope>
</reference>
<organism evidence="5 6">
    <name type="scientific">Gadus morhua</name>
    <name type="common">Atlantic cod</name>
    <dbReference type="NCBI Taxonomy" id="8049"/>
    <lineage>
        <taxon>Eukaryota</taxon>
        <taxon>Metazoa</taxon>
        <taxon>Chordata</taxon>
        <taxon>Craniata</taxon>
        <taxon>Vertebrata</taxon>
        <taxon>Euteleostomi</taxon>
        <taxon>Actinopterygii</taxon>
        <taxon>Neopterygii</taxon>
        <taxon>Teleostei</taxon>
        <taxon>Neoteleostei</taxon>
        <taxon>Acanthomorphata</taxon>
        <taxon>Zeiogadaria</taxon>
        <taxon>Gadariae</taxon>
        <taxon>Gadiformes</taxon>
        <taxon>Gadoidei</taxon>
        <taxon>Gadidae</taxon>
        <taxon>Gadus</taxon>
    </lineage>
</organism>
<dbReference type="Proteomes" id="UP000694546">
    <property type="component" value="Chromosome 3"/>
</dbReference>
<evidence type="ECO:0000259" key="4">
    <source>
        <dbReference type="Pfam" id="PF04548"/>
    </source>
</evidence>
<dbReference type="SUPFAM" id="SSF52540">
    <property type="entry name" value="P-loop containing nucleoside triphosphate hydrolases"/>
    <property type="match status" value="1"/>
</dbReference>
<reference evidence="5" key="1">
    <citation type="submission" date="2025-08" db="UniProtKB">
        <authorList>
            <consortium name="Ensembl"/>
        </authorList>
    </citation>
    <scope>IDENTIFICATION</scope>
</reference>
<proteinExistence type="inferred from homology"/>
<dbReference type="Ensembl" id="ENSGMOT00000013212.2">
    <property type="protein sequence ID" value="ENSGMOP00000012871.2"/>
    <property type="gene ID" value="ENSGMOG00000030122.1"/>
</dbReference>
<feature type="domain" description="AIG1-type G" evidence="4">
    <location>
        <begin position="17"/>
        <end position="110"/>
    </location>
</feature>
<dbReference type="GO" id="GO:0005525">
    <property type="term" value="F:GTP binding"/>
    <property type="evidence" value="ECO:0007669"/>
    <property type="project" value="UniProtKB-KW"/>
</dbReference>
<dbReference type="InterPro" id="IPR006703">
    <property type="entry name" value="G_AIG1"/>
</dbReference>
<protein>
    <recommendedName>
        <fullName evidence="4">AIG1-type G domain-containing protein</fullName>
    </recommendedName>
</protein>
<dbReference type="PANTHER" id="PTHR10903">
    <property type="entry name" value="GTPASE, IMAP FAMILY MEMBER-RELATED"/>
    <property type="match status" value="1"/>
</dbReference>
<evidence type="ECO:0000256" key="1">
    <source>
        <dbReference type="ARBA" id="ARBA00008535"/>
    </source>
</evidence>
<dbReference type="InterPro" id="IPR045058">
    <property type="entry name" value="GIMA/IAN/Toc"/>
</dbReference>
<keyword evidence="3" id="KW-0342">GTP-binding</keyword>
<dbReference type="PANTHER" id="PTHR10903:SF167">
    <property type="entry name" value="GTPASE IMAP FAMILY MEMBER 6-RELATED"/>
    <property type="match status" value="1"/>
</dbReference>
<evidence type="ECO:0000313" key="6">
    <source>
        <dbReference type="Proteomes" id="UP000694546"/>
    </source>
</evidence>
<evidence type="ECO:0000256" key="2">
    <source>
        <dbReference type="ARBA" id="ARBA00022741"/>
    </source>
</evidence>
<dbReference type="InterPro" id="IPR027417">
    <property type="entry name" value="P-loop_NTPase"/>
</dbReference>
<keyword evidence="2" id="KW-0547">Nucleotide-binding</keyword>
<keyword evidence="6" id="KW-1185">Reference proteome</keyword>
<sequence length="244" mass="26773">SIITFKATSGYPSTSELTLVLLGTLGCGKTASADTILGQVAAASPSSFGSSSRVCHRRQGMSEGRKVTVVEAPRWYWNGQQVEESVREESQRALQLAAPGPHAFLLLIPVCHDVEAYIGAERADLVKLVERCGDRFHVLERGPGGAGERSVNQLLERVEQTVLEAGGGCYSCPAFQEAEERVRQRHIPYNCLSFPVNRSDIHCFGTEIHLNVVIMDSNNCIIMHNILYCALSFVDQYGSNIEIF</sequence>
<evidence type="ECO:0000313" key="5">
    <source>
        <dbReference type="Ensembl" id="ENSGMOP00000012871.2"/>
    </source>
</evidence>
<dbReference type="GeneTree" id="ENSGT00940000165343"/>
<comment type="similarity">
    <text evidence="1">Belongs to the TRAFAC class TrmE-Era-EngA-EngB-Septin-like GTPase superfamily. AIG1/Toc34/Toc159-like paraseptin GTPase family. IAN subfamily.</text>
</comment>
<dbReference type="AlphaFoldDB" id="A0A8C5F7H5"/>
<dbReference type="Gene3D" id="3.40.50.300">
    <property type="entry name" value="P-loop containing nucleotide triphosphate hydrolases"/>
    <property type="match status" value="2"/>
</dbReference>
<evidence type="ECO:0000256" key="3">
    <source>
        <dbReference type="ARBA" id="ARBA00023134"/>
    </source>
</evidence>
<accession>A0A8C5F7H5</accession>